<sequence>MTPHLAPSIIITEIKDPLSEIDFSFLNNLSVSSVPSPTQPSYASIKAAKKQLRHLFDLNLPDLSEEQRSHVFSTLDVAIAKVNTAAHQVSKFKKCKEDLLPQVDAFKVEIALLEGEVAAPTTFEECLSKE</sequence>
<keyword evidence="2" id="KW-1185">Reference proteome</keyword>
<dbReference type="AlphaFoldDB" id="A0A067JJL2"/>
<organism evidence="1 2">
    <name type="scientific">Jatropha curcas</name>
    <name type="common">Barbados nut</name>
    <dbReference type="NCBI Taxonomy" id="180498"/>
    <lineage>
        <taxon>Eukaryota</taxon>
        <taxon>Viridiplantae</taxon>
        <taxon>Streptophyta</taxon>
        <taxon>Embryophyta</taxon>
        <taxon>Tracheophyta</taxon>
        <taxon>Spermatophyta</taxon>
        <taxon>Magnoliopsida</taxon>
        <taxon>eudicotyledons</taxon>
        <taxon>Gunneridae</taxon>
        <taxon>Pentapetalae</taxon>
        <taxon>rosids</taxon>
        <taxon>fabids</taxon>
        <taxon>Malpighiales</taxon>
        <taxon>Euphorbiaceae</taxon>
        <taxon>Crotonoideae</taxon>
        <taxon>Jatropheae</taxon>
        <taxon>Jatropha</taxon>
    </lineage>
</organism>
<name>A0A067JJL2_JATCU</name>
<proteinExistence type="predicted"/>
<protein>
    <submittedName>
        <fullName evidence="1">Uncharacterized protein</fullName>
    </submittedName>
</protein>
<dbReference type="Proteomes" id="UP000027138">
    <property type="component" value="Unassembled WGS sequence"/>
</dbReference>
<dbReference type="EMBL" id="KK915306">
    <property type="protein sequence ID" value="KDP23023.1"/>
    <property type="molecule type" value="Genomic_DNA"/>
</dbReference>
<gene>
    <name evidence="1" type="ORF">JCGZ_01686</name>
</gene>
<evidence type="ECO:0000313" key="2">
    <source>
        <dbReference type="Proteomes" id="UP000027138"/>
    </source>
</evidence>
<accession>A0A067JJL2</accession>
<evidence type="ECO:0000313" key="1">
    <source>
        <dbReference type="EMBL" id="KDP23023.1"/>
    </source>
</evidence>
<reference evidence="1 2" key="1">
    <citation type="journal article" date="2014" name="PLoS ONE">
        <title>Global Analysis of Gene Expression Profiles in Physic Nut (Jatropha curcas L.) Seedlings Exposed to Salt Stress.</title>
        <authorList>
            <person name="Zhang L."/>
            <person name="Zhang C."/>
            <person name="Wu P."/>
            <person name="Chen Y."/>
            <person name="Li M."/>
            <person name="Jiang H."/>
            <person name="Wu G."/>
        </authorList>
    </citation>
    <scope>NUCLEOTIDE SEQUENCE [LARGE SCALE GENOMIC DNA]</scope>
    <source>
        <strain evidence="2">cv. GZQX0401</strain>
        <tissue evidence="1">Young leaves</tissue>
    </source>
</reference>